<evidence type="ECO:0000313" key="3">
    <source>
        <dbReference type="Proteomes" id="UP000076929"/>
    </source>
</evidence>
<feature type="domain" description="HigA2-like helix-turn-helix" evidence="1">
    <location>
        <begin position="27"/>
        <end position="99"/>
    </location>
</feature>
<evidence type="ECO:0000313" key="2">
    <source>
        <dbReference type="EMBL" id="ANE05575.1"/>
    </source>
</evidence>
<geneLocation type="plasmid" evidence="2 3">
    <name>pCRULAC1</name>
</geneLocation>
<dbReference type="KEGG" id="ccjz:ccrud_14450"/>
<dbReference type="CDD" id="cd00093">
    <property type="entry name" value="HTH_XRE"/>
    <property type="match status" value="1"/>
</dbReference>
<accession>A0A172QXY9</accession>
<dbReference type="Proteomes" id="UP000076929">
    <property type="component" value="Plasmid pCRULAC1"/>
</dbReference>
<reference evidence="2 3" key="1">
    <citation type="submission" date="2016-05" db="EMBL/GenBank/DDBJ databases">
        <title>Complete genome sequence of Corynebacterium crudilactis, a new Corynebacterium species isolated from raw cow's milk.</title>
        <authorList>
            <person name="Christian R."/>
            <person name="Zimmermann J."/>
            <person name="Lipski A."/>
            <person name="Kalinowski J."/>
        </authorList>
    </citation>
    <scope>NUCLEOTIDE SEQUENCE [LARGE SCALE GENOMIC DNA]</scope>
    <source>
        <strain evidence="2 3">JZ16</strain>
        <plasmid evidence="2 3">pCRULAC1</plasmid>
    </source>
</reference>
<name>A0A172QXY9_9CORY</name>
<dbReference type="OrthoDB" id="9788479at2"/>
<dbReference type="InterPro" id="IPR010982">
    <property type="entry name" value="Lambda_DNA-bd_dom_sf"/>
</dbReference>
<keyword evidence="2" id="KW-0614">Plasmid</keyword>
<evidence type="ECO:0000259" key="1">
    <source>
        <dbReference type="Pfam" id="PF13744"/>
    </source>
</evidence>
<sequence length="108" mass="11997">MVAPEEISKEPKVSAKDRSGNVWDFLSDTPGEAENLRLRSQLLLHINEHLDEFGWSQKVAGEKLDLTQPRVSDLVNGKISKFSLDALVNIGVKVGVHMKVYNEKGALL</sequence>
<proteinExistence type="predicted"/>
<dbReference type="Gene3D" id="1.10.260.40">
    <property type="entry name" value="lambda repressor-like DNA-binding domains"/>
    <property type="match status" value="1"/>
</dbReference>
<dbReference type="RefSeq" id="WP_066570500.1">
    <property type="nucleotide sequence ID" value="NZ_CP015623.1"/>
</dbReference>
<dbReference type="EMBL" id="CP015623">
    <property type="protein sequence ID" value="ANE05575.1"/>
    <property type="molecule type" value="Genomic_DNA"/>
</dbReference>
<keyword evidence="3" id="KW-1185">Reference proteome</keyword>
<dbReference type="GO" id="GO:0003677">
    <property type="term" value="F:DNA binding"/>
    <property type="evidence" value="ECO:0007669"/>
    <property type="project" value="InterPro"/>
</dbReference>
<dbReference type="AlphaFoldDB" id="A0A172QXY9"/>
<dbReference type="InterPro" id="IPR039554">
    <property type="entry name" value="HigA2-like_HTH"/>
</dbReference>
<dbReference type="Pfam" id="PF13744">
    <property type="entry name" value="HTH_37"/>
    <property type="match status" value="1"/>
</dbReference>
<dbReference type="InterPro" id="IPR001387">
    <property type="entry name" value="Cro/C1-type_HTH"/>
</dbReference>
<organism evidence="2 3">
    <name type="scientific">Corynebacterium crudilactis</name>
    <dbReference type="NCBI Taxonomy" id="1652495"/>
    <lineage>
        <taxon>Bacteria</taxon>
        <taxon>Bacillati</taxon>
        <taxon>Actinomycetota</taxon>
        <taxon>Actinomycetes</taxon>
        <taxon>Mycobacteriales</taxon>
        <taxon>Corynebacteriaceae</taxon>
        <taxon>Corynebacterium</taxon>
    </lineage>
</organism>
<protein>
    <recommendedName>
        <fullName evidence="1">HigA2-like helix-turn-helix domain-containing protein</fullName>
    </recommendedName>
</protein>
<gene>
    <name evidence="2" type="ORF">ccrud_14450</name>
</gene>
<dbReference type="SUPFAM" id="SSF47413">
    <property type="entry name" value="lambda repressor-like DNA-binding domains"/>
    <property type="match status" value="1"/>
</dbReference>